<name>A0ABU7WI54_9GAMM</name>
<keyword evidence="2" id="KW-1185">Reference proteome</keyword>
<gene>
    <name evidence="1" type="ORF">V3391_15690</name>
</gene>
<dbReference type="Proteomes" id="UP001358324">
    <property type="component" value="Unassembled WGS sequence"/>
</dbReference>
<accession>A0ABU7WI54</accession>
<dbReference type="RefSeq" id="WP_332079363.1">
    <property type="nucleotide sequence ID" value="NZ_JAZHBM010000003.1"/>
</dbReference>
<comment type="caution">
    <text evidence="1">The sequence shown here is derived from an EMBL/GenBank/DDBJ whole genome shotgun (WGS) entry which is preliminary data.</text>
</comment>
<proteinExistence type="predicted"/>
<evidence type="ECO:0000313" key="1">
    <source>
        <dbReference type="EMBL" id="MEF3083659.1"/>
    </source>
</evidence>
<sequence length="97" mass="10804">MSLLNAKNYGKEIGNPEVDQLAGRFSPSRGKLGILVVRSVENKALLLKRCKDTANDQRGFILVLDDADLAELIKQRSALMYGYGETLLYQQFKALIS</sequence>
<organism evidence="1 2">
    <name type="scientific">Luteimonas flava</name>
    <dbReference type="NCBI Taxonomy" id="3115822"/>
    <lineage>
        <taxon>Bacteria</taxon>
        <taxon>Pseudomonadati</taxon>
        <taxon>Pseudomonadota</taxon>
        <taxon>Gammaproteobacteria</taxon>
        <taxon>Lysobacterales</taxon>
        <taxon>Lysobacteraceae</taxon>
        <taxon>Luteimonas</taxon>
    </lineage>
</organism>
<protein>
    <submittedName>
        <fullName evidence="1">Uncharacterized protein</fullName>
    </submittedName>
</protein>
<evidence type="ECO:0000313" key="2">
    <source>
        <dbReference type="Proteomes" id="UP001358324"/>
    </source>
</evidence>
<dbReference type="EMBL" id="JAZHBM010000003">
    <property type="protein sequence ID" value="MEF3083659.1"/>
    <property type="molecule type" value="Genomic_DNA"/>
</dbReference>
<reference evidence="1 2" key="1">
    <citation type="submission" date="2024-01" db="EMBL/GenBank/DDBJ databases">
        <title>Novel species of the genus Luteimonas isolated from rivers.</title>
        <authorList>
            <person name="Lu H."/>
        </authorList>
    </citation>
    <scope>NUCLEOTIDE SEQUENCE [LARGE SCALE GENOMIC DNA]</scope>
    <source>
        <strain evidence="1 2">SMYT11W</strain>
    </source>
</reference>